<dbReference type="PANTHER" id="PTHR33592:SF5">
    <property type="entry name" value="TRANSMEMBRANE PROTEIN"/>
    <property type="match status" value="1"/>
</dbReference>
<dbReference type="PANTHER" id="PTHR33592">
    <property type="entry name" value="TRANSMEMBRANE PROTEIN"/>
    <property type="match status" value="1"/>
</dbReference>
<evidence type="ECO:0000256" key="1">
    <source>
        <dbReference type="SAM" id="SignalP"/>
    </source>
</evidence>
<feature type="signal peptide" evidence="1">
    <location>
        <begin position="1"/>
        <end position="25"/>
    </location>
</feature>
<proteinExistence type="predicted"/>
<protein>
    <submittedName>
        <fullName evidence="2">Uncharacterized protein</fullName>
    </submittedName>
</protein>
<dbReference type="KEGG" id="nau:109240047"/>
<name>A0A314L8I9_NICAT</name>
<accession>A0A314L8I9</accession>
<keyword evidence="1" id="KW-0732">Signal</keyword>
<organism evidence="2 3">
    <name type="scientific">Nicotiana attenuata</name>
    <name type="common">Coyote tobacco</name>
    <dbReference type="NCBI Taxonomy" id="49451"/>
    <lineage>
        <taxon>Eukaryota</taxon>
        <taxon>Viridiplantae</taxon>
        <taxon>Streptophyta</taxon>
        <taxon>Embryophyta</taxon>
        <taxon>Tracheophyta</taxon>
        <taxon>Spermatophyta</taxon>
        <taxon>Magnoliopsida</taxon>
        <taxon>eudicotyledons</taxon>
        <taxon>Gunneridae</taxon>
        <taxon>Pentapetalae</taxon>
        <taxon>asterids</taxon>
        <taxon>lamiids</taxon>
        <taxon>Solanales</taxon>
        <taxon>Solanaceae</taxon>
        <taxon>Nicotianoideae</taxon>
        <taxon>Nicotianeae</taxon>
        <taxon>Nicotiana</taxon>
    </lineage>
</organism>
<dbReference type="AlphaFoldDB" id="A0A314L8I9"/>
<keyword evidence="3" id="KW-1185">Reference proteome</keyword>
<sequence>MKRFNTTLLVFLGLVVVCCVQPGKGSRLLHEKELMKLQSLQRGPVPPSGPSGCTNIPGNGGSGSGCPLNEMHFAGRHVNLLRATSAYPTSLMVHFGVAVNRDEALL</sequence>
<dbReference type="EMBL" id="MJEQ01000249">
    <property type="protein sequence ID" value="OIT37970.1"/>
    <property type="molecule type" value="Genomic_DNA"/>
</dbReference>
<evidence type="ECO:0000313" key="3">
    <source>
        <dbReference type="Proteomes" id="UP000187609"/>
    </source>
</evidence>
<dbReference type="Proteomes" id="UP000187609">
    <property type="component" value="Unassembled WGS sequence"/>
</dbReference>
<gene>
    <name evidence="2" type="ORF">A4A49_54030</name>
</gene>
<evidence type="ECO:0000313" key="2">
    <source>
        <dbReference type="EMBL" id="OIT37970.1"/>
    </source>
</evidence>
<dbReference type="Gramene" id="OIT37970">
    <property type="protein sequence ID" value="OIT37970"/>
    <property type="gene ID" value="A4A49_54030"/>
</dbReference>
<comment type="caution">
    <text evidence="2">The sequence shown here is derived from an EMBL/GenBank/DDBJ whole genome shotgun (WGS) entry which is preliminary data.</text>
</comment>
<feature type="chain" id="PRO_5016441173" evidence="1">
    <location>
        <begin position="26"/>
        <end position="106"/>
    </location>
</feature>
<dbReference type="OrthoDB" id="976687at2759"/>
<reference evidence="2" key="1">
    <citation type="submission" date="2016-11" db="EMBL/GenBank/DDBJ databases">
        <title>The genome of Nicotiana attenuata.</title>
        <authorList>
            <person name="Xu S."/>
            <person name="Brockmoeller T."/>
            <person name="Gaquerel E."/>
            <person name="Navarro A."/>
            <person name="Kuhl H."/>
            <person name="Gase K."/>
            <person name="Ling Z."/>
            <person name="Zhou W."/>
            <person name="Kreitzer C."/>
            <person name="Stanke M."/>
            <person name="Tang H."/>
            <person name="Lyons E."/>
            <person name="Pandey P."/>
            <person name="Pandey S.P."/>
            <person name="Timmermann B."/>
            <person name="Baldwin I.T."/>
        </authorList>
    </citation>
    <scope>NUCLEOTIDE SEQUENCE [LARGE SCALE GENOMIC DNA]</scope>
    <source>
        <strain evidence="2">UT</strain>
    </source>
</reference>